<dbReference type="EMBL" id="MSTI01000115">
    <property type="protein sequence ID" value="OLV17061.1"/>
    <property type="molecule type" value="Genomic_DNA"/>
</dbReference>
<proteinExistence type="predicted"/>
<evidence type="ECO:0000313" key="2">
    <source>
        <dbReference type="EMBL" id="OLV17061.1"/>
    </source>
</evidence>
<dbReference type="AlphaFoldDB" id="A0A1U7NVW2"/>
<organism evidence="2 3">
    <name type="scientific">Deinococcus marmoris</name>
    <dbReference type="NCBI Taxonomy" id="249408"/>
    <lineage>
        <taxon>Bacteria</taxon>
        <taxon>Thermotogati</taxon>
        <taxon>Deinococcota</taxon>
        <taxon>Deinococci</taxon>
        <taxon>Deinococcales</taxon>
        <taxon>Deinococcaceae</taxon>
        <taxon>Deinococcus</taxon>
    </lineage>
</organism>
<feature type="region of interest" description="Disordered" evidence="1">
    <location>
        <begin position="1"/>
        <end position="109"/>
    </location>
</feature>
<name>A0A1U7NVW2_9DEIO</name>
<dbReference type="Proteomes" id="UP000186607">
    <property type="component" value="Unassembled WGS sequence"/>
</dbReference>
<dbReference type="RefSeq" id="WP_075834336.1">
    <property type="nucleotide sequence ID" value="NZ_MSTI01000115.1"/>
</dbReference>
<accession>A0A1U7NVW2</accession>
<evidence type="ECO:0000313" key="3">
    <source>
        <dbReference type="Proteomes" id="UP000186607"/>
    </source>
</evidence>
<keyword evidence="3" id="KW-1185">Reference proteome</keyword>
<feature type="compositionally biased region" description="Basic and acidic residues" evidence="1">
    <location>
        <begin position="98"/>
        <end position="109"/>
    </location>
</feature>
<feature type="compositionally biased region" description="Polar residues" evidence="1">
    <location>
        <begin position="1"/>
        <end position="20"/>
    </location>
</feature>
<protein>
    <submittedName>
        <fullName evidence="2">Uncharacterized protein</fullName>
    </submittedName>
</protein>
<gene>
    <name evidence="2" type="ORF">BOO71_0009997</name>
</gene>
<feature type="compositionally biased region" description="Low complexity" evidence="1">
    <location>
        <begin position="54"/>
        <end position="65"/>
    </location>
</feature>
<evidence type="ECO:0000256" key="1">
    <source>
        <dbReference type="SAM" id="MobiDB-lite"/>
    </source>
</evidence>
<comment type="caution">
    <text evidence="2">The sequence shown here is derived from an EMBL/GenBank/DDBJ whole genome shotgun (WGS) entry which is preliminary data.</text>
</comment>
<reference evidence="2 3" key="1">
    <citation type="submission" date="2017-01" db="EMBL/GenBank/DDBJ databases">
        <title>Genome Analysis of Deinococcus marmoris KOPRI26562.</title>
        <authorList>
            <person name="Kim J.H."/>
            <person name="Oh H.-M."/>
        </authorList>
    </citation>
    <scope>NUCLEOTIDE SEQUENCE [LARGE SCALE GENOMIC DNA]</scope>
    <source>
        <strain evidence="2 3">KOPRI26562</strain>
    </source>
</reference>
<dbReference type="OrthoDB" id="71213at2"/>
<sequence length="109" mass="11112">MGEGKPQSQAETNVAQTDVQTTDKWETGTPKTPSDAEAQAVVDAISDRHAGDGSTTSTAQQVSSTLDPRAEEQGGDAINPSSFGGLKDGLPASGAPADPDKTVDADEKI</sequence>